<evidence type="ECO:0000313" key="1">
    <source>
        <dbReference type="EMBL" id="RXI50004.1"/>
    </source>
</evidence>
<sequence>MLKLEEYISKRKKEDRLDEFDFKKHSENMASVIKYVTDYFNDYLNLEDYDYEQTKIQQTVEKFKKDIQKRYPETYDYIILYYLDNKKRLDKYIAKAYEEIKDSELFYKEEDYNSVAEYVIEKKLNVPINETLCHKLSVMAREYKKHENECPSISEMKELDNALVDWVKCVFRKYNVNLLNYASEIAYHYYETYVVTEYDRDTDTFYHINKYDYRYQENPFDINTIYARNEHREFIKDNKGELEMLIMYCWLNDEIRDLDYWPEYVQLCIDSNRVKLSKRKRVFIPVQISNINYPPEIVTSGKYIETVNGLIEKDPGKDYILRIAYRKNNDEIWKDKMLLESIIKNIQSSFKRYGTPSLVEFQSPYKTVGYNKEKFFDSYQVFEKGLRRFTNTKIAIINGNMKGSKGKEFLFSNIDDIIKLHNTCKQLNLRLKLSVDFTDSNRKNILKEKIEETINALSSMRSFIVGIHLNSIDSWSNYRGIYDEDNKHAYMSVHEYPTVSTFMQGLATIVQDSKVRYLIPEKVKNEDVLEGLIDILYRAGFSFKKGGNVNEK</sequence>
<gene>
    <name evidence="1" type="ORF">DP130_03230</name>
</gene>
<dbReference type="Proteomes" id="UP000290921">
    <property type="component" value="Unassembled WGS sequence"/>
</dbReference>
<proteinExistence type="predicted"/>
<dbReference type="AlphaFoldDB" id="A0A4V1LEX6"/>
<dbReference type="RefSeq" id="WP_129029897.1">
    <property type="nucleotide sequence ID" value="NZ_AP026806.1"/>
</dbReference>
<evidence type="ECO:0000313" key="2">
    <source>
        <dbReference type="Proteomes" id="UP000290921"/>
    </source>
</evidence>
<accession>A0A4V1LEX6</accession>
<dbReference type="EMBL" id="QMAP01000002">
    <property type="protein sequence ID" value="RXI50004.1"/>
    <property type="molecule type" value="Genomic_DNA"/>
</dbReference>
<protein>
    <submittedName>
        <fullName evidence="1">Uncharacterized protein</fullName>
    </submittedName>
</protein>
<reference evidence="1 2" key="1">
    <citation type="submission" date="2018-06" db="EMBL/GenBank/DDBJ databases">
        <title>Genome conservation of Clostridium tetani.</title>
        <authorList>
            <person name="Bruggemann H."/>
            <person name="Popoff M.R."/>
        </authorList>
    </citation>
    <scope>NUCLEOTIDE SEQUENCE [LARGE SCALE GENOMIC DNA]</scope>
    <source>
        <strain evidence="1 2">2017.061</strain>
    </source>
</reference>
<comment type="caution">
    <text evidence="1">The sequence shown here is derived from an EMBL/GenBank/DDBJ whole genome shotgun (WGS) entry which is preliminary data.</text>
</comment>
<name>A0A4V1LEX6_CLOTA</name>
<organism evidence="1 2">
    <name type="scientific">Clostridium tetani</name>
    <dbReference type="NCBI Taxonomy" id="1513"/>
    <lineage>
        <taxon>Bacteria</taxon>
        <taxon>Bacillati</taxon>
        <taxon>Bacillota</taxon>
        <taxon>Clostridia</taxon>
        <taxon>Eubacteriales</taxon>
        <taxon>Clostridiaceae</taxon>
        <taxon>Clostridium</taxon>
    </lineage>
</organism>